<accession>A0AAD7CXC2</accession>
<evidence type="ECO:0000313" key="2">
    <source>
        <dbReference type="Proteomes" id="UP001221757"/>
    </source>
</evidence>
<keyword evidence="2" id="KW-1185">Reference proteome</keyword>
<organism evidence="1 2">
    <name type="scientific">Mycena rosella</name>
    <name type="common">Pink bonnet</name>
    <name type="synonym">Agaricus rosellus</name>
    <dbReference type="NCBI Taxonomy" id="1033263"/>
    <lineage>
        <taxon>Eukaryota</taxon>
        <taxon>Fungi</taxon>
        <taxon>Dikarya</taxon>
        <taxon>Basidiomycota</taxon>
        <taxon>Agaricomycotina</taxon>
        <taxon>Agaricomycetes</taxon>
        <taxon>Agaricomycetidae</taxon>
        <taxon>Agaricales</taxon>
        <taxon>Marasmiineae</taxon>
        <taxon>Mycenaceae</taxon>
        <taxon>Mycena</taxon>
    </lineage>
</organism>
<name>A0AAD7CXC2_MYCRO</name>
<dbReference type="Proteomes" id="UP001221757">
    <property type="component" value="Unassembled WGS sequence"/>
</dbReference>
<evidence type="ECO:0000313" key="1">
    <source>
        <dbReference type="EMBL" id="KAJ7668902.1"/>
    </source>
</evidence>
<comment type="caution">
    <text evidence="1">The sequence shown here is derived from an EMBL/GenBank/DDBJ whole genome shotgun (WGS) entry which is preliminary data.</text>
</comment>
<dbReference type="AlphaFoldDB" id="A0AAD7CXC2"/>
<sequence>MAGSDDDIGYLAIEAPSMRELSDEALKLHLEEEDSLSEQIDAFLAESLQDFPDEDNLDDAARYAAEIARAVIADKTRWGHLRIVKAYIVSHKRKDPNRDPKAVTASTLGHITQFIILKCGDKYRSIHPNESITDWRIDKLTGECFGLPTRSCHVSEFMTGLEKTKAKAGEVSNSVQALSLSDMHNLYDHCFRPNATPAQIRWGIVRYVGLSTSALINYEKLANI</sequence>
<dbReference type="EMBL" id="JARKIE010000192">
    <property type="protein sequence ID" value="KAJ7668902.1"/>
    <property type="molecule type" value="Genomic_DNA"/>
</dbReference>
<proteinExistence type="predicted"/>
<reference evidence="1" key="1">
    <citation type="submission" date="2023-03" db="EMBL/GenBank/DDBJ databases">
        <title>Massive genome expansion in bonnet fungi (Mycena s.s.) driven by repeated elements and novel gene families across ecological guilds.</title>
        <authorList>
            <consortium name="Lawrence Berkeley National Laboratory"/>
            <person name="Harder C.B."/>
            <person name="Miyauchi S."/>
            <person name="Viragh M."/>
            <person name="Kuo A."/>
            <person name="Thoen E."/>
            <person name="Andreopoulos B."/>
            <person name="Lu D."/>
            <person name="Skrede I."/>
            <person name="Drula E."/>
            <person name="Henrissat B."/>
            <person name="Morin E."/>
            <person name="Kohler A."/>
            <person name="Barry K."/>
            <person name="LaButti K."/>
            <person name="Morin E."/>
            <person name="Salamov A."/>
            <person name="Lipzen A."/>
            <person name="Mereny Z."/>
            <person name="Hegedus B."/>
            <person name="Baldrian P."/>
            <person name="Stursova M."/>
            <person name="Weitz H."/>
            <person name="Taylor A."/>
            <person name="Grigoriev I.V."/>
            <person name="Nagy L.G."/>
            <person name="Martin F."/>
            <person name="Kauserud H."/>
        </authorList>
    </citation>
    <scope>NUCLEOTIDE SEQUENCE</scope>
    <source>
        <strain evidence="1">CBHHK067</strain>
    </source>
</reference>
<protein>
    <submittedName>
        <fullName evidence="1">Uncharacterized protein</fullName>
    </submittedName>
</protein>
<gene>
    <name evidence="1" type="ORF">B0H17DRAFT_1142367</name>
</gene>